<proteinExistence type="predicted"/>
<reference evidence="1 2" key="1">
    <citation type="journal article" date="2022" name="DNA Res.">
        <title>Chromosomal-level genome assembly of the orchid tree Bauhinia variegata (Leguminosae; Cercidoideae) supports the allotetraploid origin hypothesis of Bauhinia.</title>
        <authorList>
            <person name="Zhong Y."/>
            <person name="Chen Y."/>
            <person name="Zheng D."/>
            <person name="Pang J."/>
            <person name="Liu Y."/>
            <person name="Luo S."/>
            <person name="Meng S."/>
            <person name="Qian L."/>
            <person name="Wei D."/>
            <person name="Dai S."/>
            <person name="Zhou R."/>
        </authorList>
    </citation>
    <scope>NUCLEOTIDE SEQUENCE [LARGE SCALE GENOMIC DNA]</scope>
    <source>
        <strain evidence="1">BV-YZ2020</strain>
    </source>
</reference>
<evidence type="ECO:0000313" key="1">
    <source>
        <dbReference type="EMBL" id="KAI4347380.1"/>
    </source>
</evidence>
<dbReference type="Proteomes" id="UP000828941">
    <property type="component" value="Chromosome 4"/>
</dbReference>
<protein>
    <submittedName>
        <fullName evidence="1">Uncharacterized protein</fullName>
    </submittedName>
</protein>
<dbReference type="EMBL" id="CM039429">
    <property type="protein sequence ID" value="KAI4347380.1"/>
    <property type="molecule type" value="Genomic_DNA"/>
</dbReference>
<organism evidence="1 2">
    <name type="scientific">Bauhinia variegata</name>
    <name type="common">Purple orchid tree</name>
    <name type="synonym">Phanera variegata</name>
    <dbReference type="NCBI Taxonomy" id="167791"/>
    <lineage>
        <taxon>Eukaryota</taxon>
        <taxon>Viridiplantae</taxon>
        <taxon>Streptophyta</taxon>
        <taxon>Embryophyta</taxon>
        <taxon>Tracheophyta</taxon>
        <taxon>Spermatophyta</taxon>
        <taxon>Magnoliopsida</taxon>
        <taxon>eudicotyledons</taxon>
        <taxon>Gunneridae</taxon>
        <taxon>Pentapetalae</taxon>
        <taxon>rosids</taxon>
        <taxon>fabids</taxon>
        <taxon>Fabales</taxon>
        <taxon>Fabaceae</taxon>
        <taxon>Cercidoideae</taxon>
        <taxon>Cercideae</taxon>
        <taxon>Bauhiniinae</taxon>
        <taxon>Bauhinia</taxon>
    </lineage>
</organism>
<keyword evidence="2" id="KW-1185">Reference proteome</keyword>
<evidence type="ECO:0000313" key="2">
    <source>
        <dbReference type="Proteomes" id="UP000828941"/>
    </source>
</evidence>
<accession>A0ACB9PF55</accession>
<name>A0ACB9PF55_BAUVA</name>
<sequence length="546" mass="62888">MYLTLCIPSLRRQILPAPVSRLLVPYQKLGKALFVYGLSLIANLHVGFTRRYDLPLIDKLEEGLGANKNQFKEVVSLEDELSNQLAYLEERKKELEEQIVTIKTNISVFPSAKNSAAKRKREIFEEGKMLKAQRVELKEQAMNLGDEWESAKKIQADIRAEWSKLGEKFNKSPSGVNHFNCLKLTRALNIHNSYLQLASMASSSELQKWKLWMHDLLQEMTKEIIRNESPREPGQRSRIWFHEDILHDSSNLFKLKSLRTLSLTGCCKLRKFPEIAEKMDHLTEILLQGTSIKELPESIEYLVGLRFLFLEFCREHLPSSLHKLQCLTCLDLTGCSKFRELPINTRSREASNCISLERFPQLSSPSSFTSEELPRPSLMRFINCHKLINKQEYFSEAAFPGNEVPDWFDYHSTNGSISLEVASGLYGKPLDLYFGAVVELDKAAKATGMLSCGYDVIINDHKLLTLVKSFYSLETSHVWLNKIKCSNFTWSLNFLRYWNNFEVSFWISQVSSKEKVKATLKSCGFHILCKQQGYQIDQTLVRKCVR</sequence>
<comment type="caution">
    <text evidence="1">The sequence shown here is derived from an EMBL/GenBank/DDBJ whole genome shotgun (WGS) entry which is preliminary data.</text>
</comment>
<gene>
    <name evidence="1" type="ORF">L6164_008196</name>
</gene>